<keyword evidence="2" id="KW-1277">Toxin-antitoxin system</keyword>
<dbReference type="InterPro" id="IPR038570">
    <property type="entry name" value="HicA_sf"/>
</dbReference>
<evidence type="ECO:0000256" key="7">
    <source>
        <dbReference type="ARBA" id="ARBA00023016"/>
    </source>
</evidence>
<comment type="caution">
    <text evidence="9">The sequence shown here is derived from an EMBL/GenBank/DDBJ whole genome shotgun (WGS) entry which is preliminary data.</text>
</comment>
<dbReference type="InterPro" id="IPR012933">
    <property type="entry name" value="HicA_mRNA_interferase"/>
</dbReference>
<evidence type="ECO:0000313" key="10">
    <source>
        <dbReference type="Proteomes" id="UP000245461"/>
    </source>
</evidence>
<evidence type="ECO:0000256" key="5">
    <source>
        <dbReference type="ARBA" id="ARBA00022801"/>
    </source>
</evidence>
<sequence>MNSGQFERWLRSQGIRVHEQHGSGHVDLENPANGNWSQMPRHGGKKQLGTGLMAKIKKDLGLK</sequence>
<name>A0A317EBW6_9PROT</name>
<keyword evidence="4" id="KW-0255">Endonuclease</keyword>
<proteinExistence type="inferred from homology"/>
<dbReference type="OrthoDB" id="5522355at2"/>
<keyword evidence="6" id="KW-0694">RNA-binding</keyword>
<dbReference type="EMBL" id="QGLE01000003">
    <property type="protein sequence ID" value="PWR24557.1"/>
    <property type="molecule type" value="Genomic_DNA"/>
</dbReference>
<evidence type="ECO:0000256" key="8">
    <source>
        <dbReference type="SAM" id="MobiDB-lite"/>
    </source>
</evidence>
<gene>
    <name evidence="9" type="ORF">DKG74_07060</name>
</gene>
<dbReference type="SUPFAM" id="SSF54786">
    <property type="entry name" value="YcfA/nrd intein domain"/>
    <property type="match status" value="1"/>
</dbReference>
<dbReference type="RefSeq" id="WP_109904104.1">
    <property type="nucleotide sequence ID" value="NZ_QGLE01000003.1"/>
</dbReference>
<protein>
    <submittedName>
        <fullName evidence="9">Addiction module toxin, HicA family</fullName>
    </submittedName>
</protein>
<evidence type="ECO:0000256" key="3">
    <source>
        <dbReference type="ARBA" id="ARBA00022722"/>
    </source>
</evidence>
<feature type="compositionally biased region" description="Basic and acidic residues" evidence="8">
    <location>
        <begin position="17"/>
        <end position="28"/>
    </location>
</feature>
<organism evidence="9 10">
    <name type="scientific">Zavarzinia aquatilis</name>
    <dbReference type="NCBI Taxonomy" id="2211142"/>
    <lineage>
        <taxon>Bacteria</taxon>
        <taxon>Pseudomonadati</taxon>
        <taxon>Pseudomonadota</taxon>
        <taxon>Alphaproteobacteria</taxon>
        <taxon>Rhodospirillales</taxon>
        <taxon>Zavarziniaceae</taxon>
        <taxon>Zavarzinia</taxon>
    </lineage>
</organism>
<keyword evidence="10" id="KW-1185">Reference proteome</keyword>
<keyword evidence="3" id="KW-0540">Nuclease</keyword>
<dbReference type="Proteomes" id="UP000245461">
    <property type="component" value="Unassembled WGS sequence"/>
</dbReference>
<dbReference type="Pfam" id="PF07927">
    <property type="entry name" value="HicA_toxin"/>
    <property type="match status" value="1"/>
</dbReference>
<keyword evidence="7" id="KW-0346">Stress response</keyword>
<dbReference type="GO" id="GO:0003729">
    <property type="term" value="F:mRNA binding"/>
    <property type="evidence" value="ECO:0007669"/>
    <property type="project" value="InterPro"/>
</dbReference>
<evidence type="ECO:0000313" key="9">
    <source>
        <dbReference type="EMBL" id="PWR24557.1"/>
    </source>
</evidence>
<evidence type="ECO:0000256" key="1">
    <source>
        <dbReference type="ARBA" id="ARBA00006620"/>
    </source>
</evidence>
<dbReference type="AlphaFoldDB" id="A0A317EBW6"/>
<reference evidence="9 10" key="1">
    <citation type="submission" date="2018-05" db="EMBL/GenBank/DDBJ databases">
        <title>Zavarzinia sp. HR-AS.</title>
        <authorList>
            <person name="Lee Y."/>
            <person name="Jeon C.O."/>
        </authorList>
    </citation>
    <scope>NUCLEOTIDE SEQUENCE [LARGE SCALE GENOMIC DNA]</scope>
    <source>
        <strain evidence="9 10">HR-AS</strain>
    </source>
</reference>
<evidence type="ECO:0000256" key="2">
    <source>
        <dbReference type="ARBA" id="ARBA00022649"/>
    </source>
</evidence>
<accession>A0A317EBW6</accession>
<feature type="region of interest" description="Disordered" evidence="8">
    <location>
        <begin position="17"/>
        <end position="52"/>
    </location>
</feature>
<dbReference type="GO" id="GO:0016787">
    <property type="term" value="F:hydrolase activity"/>
    <property type="evidence" value="ECO:0007669"/>
    <property type="project" value="UniProtKB-KW"/>
</dbReference>
<comment type="similarity">
    <text evidence="1">Belongs to the HicA mRNA interferase family.</text>
</comment>
<evidence type="ECO:0000256" key="4">
    <source>
        <dbReference type="ARBA" id="ARBA00022759"/>
    </source>
</evidence>
<dbReference type="GO" id="GO:0004519">
    <property type="term" value="F:endonuclease activity"/>
    <property type="evidence" value="ECO:0007669"/>
    <property type="project" value="UniProtKB-KW"/>
</dbReference>
<dbReference type="Gene3D" id="3.30.920.30">
    <property type="entry name" value="Hypothetical protein"/>
    <property type="match status" value="1"/>
</dbReference>
<evidence type="ECO:0000256" key="6">
    <source>
        <dbReference type="ARBA" id="ARBA00022884"/>
    </source>
</evidence>
<keyword evidence="5" id="KW-0378">Hydrolase</keyword>